<evidence type="ECO:0000313" key="13">
    <source>
        <dbReference type="EMBL" id="ELU16797.1"/>
    </source>
</evidence>
<evidence type="ECO:0000256" key="1">
    <source>
        <dbReference type="ARBA" id="ARBA00000900"/>
    </source>
</evidence>
<dbReference type="Proteomes" id="UP000014760">
    <property type="component" value="Unassembled WGS sequence"/>
</dbReference>
<protein>
    <recommendedName>
        <fullName evidence="11">Ubiquitin conjugation factor E4 A</fullName>
        <ecNumber evidence="5">2.3.2.27</ecNumber>
    </recommendedName>
</protein>
<dbReference type="PANTHER" id="PTHR13931:SF16">
    <property type="entry name" value="UBIQUITIN CONJUGATION FACTOR E4 A"/>
    <property type="match status" value="1"/>
</dbReference>
<evidence type="ECO:0000256" key="8">
    <source>
        <dbReference type="ARBA" id="ARBA00022786"/>
    </source>
</evidence>
<dbReference type="GO" id="GO:0000209">
    <property type="term" value="P:protein polyubiquitination"/>
    <property type="evidence" value="ECO:0007669"/>
    <property type="project" value="TreeGrafter"/>
</dbReference>
<dbReference type="UniPathway" id="UPA00143"/>
<gene>
    <name evidence="13" type="ORF">CAPTEDRAFT_225184</name>
</gene>
<dbReference type="SUPFAM" id="SSF57850">
    <property type="entry name" value="RING/U-box"/>
    <property type="match status" value="1"/>
</dbReference>
<name>R7VE13_CAPTE</name>
<dbReference type="EnsemblMetazoa" id="CapteT225184">
    <property type="protein sequence ID" value="CapteP225184"/>
    <property type="gene ID" value="CapteG225184"/>
</dbReference>
<keyword evidence="9" id="KW-0007">Acetylation</keyword>
<dbReference type="OrthoDB" id="20295at2759"/>
<evidence type="ECO:0000256" key="10">
    <source>
        <dbReference type="ARBA" id="ARBA00037624"/>
    </source>
</evidence>
<evidence type="ECO:0000256" key="2">
    <source>
        <dbReference type="ARBA" id="ARBA00004496"/>
    </source>
</evidence>
<dbReference type="InterPro" id="IPR045132">
    <property type="entry name" value="UBE4"/>
</dbReference>
<evidence type="ECO:0000259" key="12">
    <source>
        <dbReference type="PROSITE" id="PS51698"/>
    </source>
</evidence>
<dbReference type="EC" id="2.3.2.27" evidence="5"/>
<sequence length="996" mass="112535">MAGAEDKLTNNPFAGLFESVDKAQQFSASIQDRLLHFIFLPADPVPSASQEAAFSDEDVDSAISRVFLITLNPELSLKQSACCVHLEDLQESLSPLLHLALPSLEQAVFERLMLQNPDDMLVNRRGATKLDSEDAAEKDPMKYLFLCYLRLHRIADLPSSLVDKFTEIIVMNAKTGLSHPEIFADDYECGCLIVDMLLASGGRDSDWILDLLQRASCLIHEDPDESLADALKPILIEIHMKFMKGLTLAQGPVVAFCQMLNFFCRTDYLVDVLLTYNRPINSRSGKSYEMTLLGSMLCISCLPANGQSSFFEKPSRFTKHDVETTEANVHQRTADFNEAVFLLIKNILKSGGDAKSRMLLWIGDFLSNNKVKLAMPFCGPNCAKLLSIQPTYVLATRDYAAGAIDRNVHITGLDDTCLIPEREAENERARLKENYNFISEIFFLTHLSLKMGFQTNNERLLAINREIPRLQASLHQMIEAQAAGNSNPVHEQLKNQIENVSSEYLCLKAALSEPQLLDNFLSFSSASASFLTQLALCGTPSSFQSPSFPLPEDVPAELSCIPEFVVENIIECMLFIKRFKDNVFELNGDKLEPLMTFILVYMGSPERMNNPHLRARMAEALDALIPPSDISSTMMSGFQRKQLFDNHPLAEEITPKLLHLFVSIEMTGQGVEFEQKFNYRRPMYSIMHFLWDREKHQRALQKLAIYAEENIEAPDAPLFLRFINLLMNDAIFLLDEAMMYMAQIKEKQQERDAGSLQGLNPQQRQEAEANFQHLSMLARFHNMMGQDTIRTLVFITRHITSLFSHAVLVDRIAAMLNYFLLHLVGPKKKDLKVKDFESFEFKPQLLVENICRLYLNLSKSESFCSAIIRDGRSYSHDLFVQAGRVLMKIVVPHDLLEEFIQLGNKVKHLAESHEAEEEALADAPEEFLDPIMGSLMSDPVLLPSSGQIVDRATIARHILSDQSDPFNRKPLTMEMVLPAVELKAKIDAWIAQIKNS</sequence>
<dbReference type="AlphaFoldDB" id="R7VE13"/>
<dbReference type="GO" id="GO:0000151">
    <property type="term" value="C:ubiquitin ligase complex"/>
    <property type="evidence" value="ECO:0007669"/>
    <property type="project" value="InterPro"/>
</dbReference>
<comment type="function">
    <text evidence="10">Ubiquitin-protein ligase that probably functions as an E3 ligase in conjunction with specific E1 and E2 ligases. May also function as an E4 ligase mediating the assembly of polyubiquitin chains on substrates ubiquitinated by another E3 ubiquitin ligase. Mediates 'Lys-48'-linked polyubiquitination of substrates.</text>
</comment>
<comment type="catalytic activity">
    <reaction evidence="1">
        <text>S-ubiquitinyl-[E2 ubiquitin-conjugating enzyme]-L-cysteine + [acceptor protein]-L-lysine = [E2 ubiquitin-conjugating enzyme]-L-cysteine + N(6)-ubiquitinyl-[acceptor protein]-L-lysine.</text>
        <dbReference type="EC" id="2.3.2.27"/>
    </reaction>
</comment>
<dbReference type="OMA" id="WLTEIAM"/>
<dbReference type="FunFam" id="3.30.40.10:FF:000055">
    <property type="entry name" value="Ubiquitin conjugation factor e4 a"/>
    <property type="match status" value="1"/>
</dbReference>
<evidence type="ECO:0000256" key="9">
    <source>
        <dbReference type="ARBA" id="ARBA00022990"/>
    </source>
</evidence>
<dbReference type="EMBL" id="KB292914">
    <property type="protein sequence ID" value="ELU16797.1"/>
    <property type="molecule type" value="Genomic_DNA"/>
</dbReference>
<evidence type="ECO:0000256" key="3">
    <source>
        <dbReference type="ARBA" id="ARBA00004906"/>
    </source>
</evidence>
<evidence type="ECO:0000313" key="15">
    <source>
        <dbReference type="Proteomes" id="UP000014760"/>
    </source>
</evidence>
<evidence type="ECO:0000313" key="14">
    <source>
        <dbReference type="EnsemblMetazoa" id="CapteP225184"/>
    </source>
</evidence>
<keyword evidence="8" id="KW-0833">Ubl conjugation pathway</keyword>
<dbReference type="GO" id="GO:0036503">
    <property type="term" value="P:ERAD pathway"/>
    <property type="evidence" value="ECO:0007669"/>
    <property type="project" value="InterPro"/>
</dbReference>
<evidence type="ECO:0000256" key="5">
    <source>
        <dbReference type="ARBA" id="ARBA00012483"/>
    </source>
</evidence>
<keyword evidence="15" id="KW-1185">Reference proteome</keyword>
<dbReference type="InterPro" id="IPR019474">
    <property type="entry name" value="Ub_conjug_fac_E4_core"/>
</dbReference>
<dbReference type="GO" id="GO:0006511">
    <property type="term" value="P:ubiquitin-dependent protein catabolic process"/>
    <property type="evidence" value="ECO:0007669"/>
    <property type="project" value="InterPro"/>
</dbReference>
<dbReference type="Pfam" id="PF04564">
    <property type="entry name" value="U-box"/>
    <property type="match status" value="1"/>
</dbReference>
<dbReference type="InterPro" id="IPR013083">
    <property type="entry name" value="Znf_RING/FYVE/PHD"/>
</dbReference>
<evidence type="ECO:0000256" key="4">
    <source>
        <dbReference type="ARBA" id="ARBA00007434"/>
    </source>
</evidence>
<reference evidence="15" key="1">
    <citation type="submission" date="2012-12" db="EMBL/GenBank/DDBJ databases">
        <authorList>
            <person name="Hellsten U."/>
            <person name="Grimwood J."/>
            <person name="Chapman J.A."/>
            <person name="Shapiro H."/>
            <person name="Aerts A."/>
            <person name="Otillar R.P."/>
            <person name="Terry A.Y."/>
            <person name="Boore J.L."/>
            <person name="Simakov O."/>
            <person name="Marletaz F."/>
            <person name="Cho S.-J."/>
            <person name="Edsinger-Gonzales E."/>
            <person name="Havlak P."/>
            <person name="Kuo D.-H."/>
            <person name="Larsson T."/>
            <person name="Lv J."/>
            <person name="Arendt D."/>
            <person name="Savage R."/>
            <person name="Osoegawa K."/>
            <person name="de Jong P."/>
            <person name="Lindberg D.R."/>
            <person name="Seaver E.C."/>
            <person name="Weisblat D.A."/>
            <person name="Putnam N.H."/>
            <person name="Grigoriev I.V."/>
            <person name="Rokhsar D.S."/>
        </authorList>
    </citation>
    <scope>NUCLEOTIDE SEQUENCE</scope>
    <source>
        <strain evidence="15">I ESC-2004</strain>
    </source>
</reference>
<dbReference type="CDD" id="cd16657">
    <property type="entry name" value="RING-Ubox_UBE4A"/>
    <property type="match status" value="1"/>
</dbReference>
<organism evidence="13">
    <name type="scientific">Capitella teleta</name>
    <name type="common">Polychaete worm</name>
    <dbReference type="NCBI Taxonomy" id="283909"/>
    <lineage>
        <taxon>Eukaryota</taxon>
        <taxon>Metazoa</taxon>
        <taxon>Spiralia</taxon>
        <taxon>Lophotrochozoa</taxon>
        <taxon>Annelida</taxon>
        <taxon>Polychaeta</taxon>
        <taxon>Sedentaria</taxon>
        <taxon>Scolecida</taxon>
        <taxon>Capitellidae</taxon>
        <taxon>Capitella</taxon>
    </lineage>
</organism>
<comment type="pathway">
    <text evidence="3">Protein modification; protein ubiquitination.</text>
</comment>
<dbReference type="HOGENOM" id="CLU_003224_1_0_1"/>
<evidence type="ECO:0000256" key="7">
    <source>
        <dbReference type="ARBA" id="ARBA00022679"/>
    </source>
</evidence>
<evidence type="ECO:0000256" key="11">
    <source>
        <dbReference type="ARBA" id="ARBA00040077"/>
    </source>
</evidence>
<dbReference type="FunCoup" id="R7VE13">
    <property type="interactions" value="2448"/>
</dbReference>
<dbReference type="GO" id="GO:0005634">
    <property type="term" value="C:nucleus"/>
    <property type="evidence" value="ECO:0007669"/>
    <property type="project" value="TreeGrafter"/>
</dbReference>
<dbReference type="GO" id="GO:0005737">
    <property type="term" value="C:cytoplasm"/>
    <property type="evidence" value="ECO:0007669"/>
    <property type="project" value="UniProtKB-SubCell"/>
</dbReference>
<comment type="subcellular location">
    <subcellularLocation>
        <location evidence="2">Cytoplasm</location>
    </subcellularLocation>
</comment>
<dbReference type="STRING" id="283909.R7VE13"/>
<evidence type="ECO:0000256" key="6">
    <source>
        <dbReference type="ARBA" id="ARBA00022490"/>
    </source>
</evidence>
<dbReference type="Pfam" id="PF10408">
    <property type="entry name" value="Ufd2P_core"/>
    <property type="match status" value="1"/>
</dbReference>
<reference evidence="13 15" key="2">
    <citation type="journal article" date="2013" name="Nature">
        <title>Insights into bilaterian evolution from three spiralian genomes.</title>
        <authorList>
            <person name="Simakov O."/>
            <person name="Marletaz F."/>
            <person name="Cho S.J."/>
            <person name="Edsinger-Gonzales E."/>
            <person name="Havlak P."/>
            <person name="Hellsten U."/>
            <person name="Kuo D.H."/>
            <person name="Larsson T."/>
            <person name="Lv J."/>
            <person name="Arendt D."/>
            <person name="Savage R."/>
            <person name="Osoegawa K."/>
            <person name="de Jong P."/>
            <person name="Grimwood J."/>
            <person name="Chapman J.A."/>
            <person name="Shapiro H."/>
            <person name="Aerts A."/>
            <person name="Otillar R.P."/>
            <person name="Terry A.Y."/>
            <person name="Boore J.L."/>
            <person name="Grigoriev I.V."/>
            <person name="Lindberg D.R."/>
            <person name="Seaver E.C."/>
            <person name="Weisblat D.A."/>
            <person name="Putnam N.H."/>
            <person name="Rokhsar D.S."/>
        </authorList>
    </citation>
    <scope>NUCLEOTIDE SEQUENCE</scope>
    <source>
        <strain evidence="13 15">I ESC-2004</strain>
    </source>
</reference>
<proteinExistence type="inferred from homology"/>
<dbReference type="EMBL" id="AMQN01004217">
    <property type="status" value="NOT_ANNOTATED_CDS"/>
    <property type="molecule type" value="Genomic_DNA"/>
</dbReference>
<dbReference type="InterPro" id="IPR003613">
    <property type="entry name" value="Ubox_domain"/>
</dbReference>
<dbReference type="GO" id="GO:0034450">
    <property type="term" value="F:ubiquitin-ubiquitin ligase activity"/>
    <property type="evidence" value="ECO:0007669"/>
    <property type="project" value="InterPro"/>
</dbReference>
<keyword evidence="6" id="KW-0963">Cytoplasm</keyword>
<accession>R7VE13</accession>
<feature type="domain" description="U-box" evidence="12">
    <location>
        <begin position="922"/>
        <end position="996"/>
    </location>
</feature>
<comment type="similarity">
    <text evidence="4">Belongs to the ubiquitin conjugation factor E4 family.</text>
</comment>
<dbReference type="PROSITE" id="PS51698">
    <property type="entry name" value="U_BOX"/>
    <property type="match status" value="1"/>
</dbReference>
<keyword evidence="7" id="KW-0808">Transferase</keyword>
<reference evidence="14" key="3">
    <citation type="submission" date="2015-06" db="UniProtKB">
        <authorList>
            <consortium name="EnsemblMetazoa"/>
        </authorList>
    </citation>
    <scope>IDENTIFICATION</scope>
</reference>
<dbReference type="Gene3D" id="3.30.40.10">
    <property type="entry name" value="Zinc/RING finger domain, C3HC4 (zinc finger)"/>
    <property type="match status" value="1"/>
</dbReference>
<dbReference type="SMART" id="SM00504">
    <property type="entry name" value="Ubox"/>
    <property type="match status" value="1"/>
</dbReference>
<dbReference type="PANTHER" id="PTHR13931">
    <property type="entry name" value="UBIQUITINATION FACTOR E4"/>
    <property type="match status" value="1"/>
</dbReference>